<dbReference type="PANTHER" id="PTHR14741:SF32">
    <property type="entry name" value="TRIMETHYLGUANOSINE SYNTHASE"/>
    <property type="match status" value="1"/>
</dbReference>
<evidence type="ECO:0000256" key="8">
    <source>
        <dbReference type="SAM" id="MobiDB-lite"/>
    </source>
</evidence>
<feature type="region of interest" description="Disordered" evidence="8">
    <location>
        <begin position="14"/>
        <end position="52"/>
    </location>
</feature>
<dbReference type="PANTHER" id="PTHR14741">
    <property type="entry name" value="S-ADENOSYLMETHIONINE-DEPENDENT METHYLTRANSFERASE RELATED"/>
    <property type="match status" value="1"/>
</dbReference>
<feature type="region of interest" description="Disordered" evidence="8">
    <location>
        <begin position="158"/>
        <end position="180"/>
    </location>
</feature>
<evidence type="ECO:0000256" key="3">
    <source>
        <dbReference type="ARBA" id="ARBA00047418"/>
    </source>
</evidence>
<dbReference type="Gene3D" id="3.40.50.150">
    <property type="entry name" value="Vaccinia Virus protein VP39"/>
    <property type="match status" value="1"/>
</dbReference>
<dbReference type="Proteomes" id="UP000694846">
    <property type="component" value="Unplaced"/>
</dbReference>
<dbReference type="GeneID" id="112691133"/>
<evidence type="ECO:0000256" key="5">
    <source>
        <dbReference type="ARBA" id="ARBA00048763"/>
    </source>
</evidence>
<proteinExistence type="inferred from homology"/>
<reference evidence="10" key="1">
    <citation type="submission" date="2025-08" db="UniProtKB">
        <authorList>
            <consortium name="RefSeq"/>
        </authorList>
    </citation>
    <scope>IDENTIFICATION</scope>
    <source>
        <tissue evidence="10">Whole body</tissue>
    </source>
</reference>
<dbReference type="InterPro" id="IPR029063">
    <property type="entry name" value="SAM-dependent_MTases_sf"/>
</dbReference>
<feature type="non-terminal residue" evidence="10">
    <location>
        <position position="377"/>
    </location>
</feature>
<evidence type="ECO:0000256" key="4">
    <source>
        <dbReference type="ARBA" id="ARBA00048740"/>
    </source>
</evidence>
<dbReference type="OrthoDB" id="6619622at2759"/>
<comment type="similarity">
    <text evidence="2">Belongs to the methyltransferase superfamily. Trimethylguanosine synthase family.</text>
</comment>
<dbReference type="InterPro" id="IPR019012">
    <property type="entry name" value="RNA_cap_Gua-N2-MeTrfase"/>
</dbReference>
<comment type="catalytic activity">
    <reaction evidence="3">
        <text>a 5'-end (N(2),N(7)-dimethyl 5'-triphosphoguanosine)-ribonucleoside in snoRNA + S-adenosyl-L-methionine = a 5'-end (N(2),N(2),N(7)-trimethyl 5'-triphosphoguanosine)-ribonucleoside in snoRNA + S-adenosyl-L-homocysteine + H(+)</text>
        <dbReference type="Rhea" id="RHEA:78507"/>
        <dbReference type="Rhea" id="RHEA-COMP:19088"/>
        <dbReference type="Rhea" id="RHEA-COMP:19090"/>
        <dbReference type="ChEBI" id="CHEBI:15378"/>
        <dbReference type="ChEBI" id="CHEBI:57856"/>
        <dbReference type="ChEBI" id="CHEBI:59789"/>
        <dbReference type="ChEBI" id="CHEBI:167623"/>
        <dbReference type="ChEBI" id="CHEBI:172880"/>
    </reaction>
    <physiologicalReaction direction="left-to-right" evidence="3">
        <dbReference type="Rhea" id="RHEA:78508"/>
    </physiologicalReaction>
</comment>
<dbReference type="GO" id="GO:0005634">
    <property type="term" value="C:nucleus"/>
    <property type="evidence" value="ECO:0007669"/>
    <property type="project" value="TreeGrafter"/>
</dbReference>
<dbReference type="SUPFAM" id="SSF53335">
    <property type="entry name" value="S-adenosyl-L-methionine-dependent methyltransferases"/>
    <property type="match status" value="1"/>
</dbReference>
<keyword evidence="9" id="KW-1185">Reference proteome</keyword>
<organism evidence="9 10">
    <name type="scientific">Sipha flava</name>
    <name type="common">yellow sugarcane aphid</name>
    <dbReference type="NCBI Taxonomy" id="143950"/>
    <lineage>
        <taxon>Eukaryota</taxon>
        <taxon>Metazoa</taxon>
        <taxon>Ecdysozoa</taxon>
        <taxon>Arthropoda</taxon>
        <taxon>Hexapoda</taxon>
        <taxon>Insecta</taxon>
        <taxon>Pterygota</taxon>
        <taxon>Neoptera</taxon>
        <taxon>Paraneoptera</taxon>
        <taxon>Hemiptera</taxon>
        <taxon>Sternorrhyncha</taxon>
        <taxon>Aphidomorpha</taxon>
        <taxon>Aphidoidea</taxon>
        <taxon>Aphididae</taxon>
        <taxon>Sipha</taxon>
    </lineage>
</organism>
<comment type="catalytic activity">
    <reaction evidence="5">
        <text>a 5'-end (N(2),N(7)-dimethyl 5'-triphosphoguanosine)-ribonucleoside in snRNA + S-adenosyl-L-methionine = a 5'-end (N(2),N(2),N(7)-trimethyl 5'-triphosphoguanosine)-ribonucleoside in snRNA + S-adenosyl-L-homocysteine + H(+)</text>
        <dbReference type="Rhea" id="RHEA:78479"/>
        <dbReference type="Rhea" id="RHEA-COMP:19087"/>
        <dbReference type="Rhea" id="RHEA-COMP:19089"/>
        <dbReference type="ChEBI" id="CHEBI:15378"/>
        <dbReference type="ChEBI" id="CHEBI:57856"/>
        <dbReference type="ChEBI" id="CHEBI:59789"/>
        <dbReference type="ChEBI" id="CHEBI:167623"/>
        <dbReference type="ChEBI" id="CHEBI:172880"/>
    </reaction>
    <physiologicalReaction direction="left-to-right" evidence="5">
        <dbReference type="Rhea" id="RHEA:78480"/>
    </physiologicalReaction>
</comment>
<dbReference type="Pfam" id="PF09445">
    <property type="entry name" value="Methyltransf_15"/>
    <property type="match status" value="1"/>
</dbReference>
<protein>
    <recommendedName>
        <fullName evidence="1">Trimethylguanosine synthase</fullName>
    </recommendedName>
    <alternativeName>
        <fullName evidence="7">Cap-specific guanine-N(2) methyltransferase</fullName>
    </alternativeName>
</protein>
<dbReference type="CDD" id="cd02440">
    <property type="entry name" value="AdoMet_MTases"/>
    <property type="match status" value="1"/>
</dbReference>
<comment type="catalytic activity">
    <reaction evidence="6">
        <text>a 5'-end (N(7)-methyl 5'-triphosphoguanosine)-ribonucleoside in snRNA + S-adenosyl-L-methionine = a 5'-end (N(2),N(7)-dimethyl 5'-triphosphoguanosine)-ribonucleoside in snRNA + S-adenosyl-L-homocysteine + H(+)</text>
        <dbReference type="Rhea" id="RHEA:78471"/>
        <dbReference type="Rhea" id="RHEA-COMP:19085"/>
        <dbReference type="Rhea" id="RHEA-COMP:19087"/>
        <dbReference type="ChEBI" id="CHEBI:15378"/>
        <dbReference type="ChEBI" id="CHEBI:57856"/>
        <dbReference type="ChEBI" id="CHEBI:59789"/>
        <dbReference type="ChEBI" id="CHEBI:156461"/>
        <dbReference type="ChEBI" id="CHEBI:172880"/>
    </reaction>
    <physiologicalReaction direction="left-to-right" evidence="6">
        <dbReference type="Rhea" id="RHEA:78472"/>
    </physiologicalReaction>
</comment>
<evidence type="ECO:0000256" key="1">
    <source>
        <dbReference type="ARBA" id="ARBA00018517"/>
    </source>
</evidence>
<gene>
    <name evidence="10" type="primary">LOC112691133</name>
</gene>
<dbReference type="AlphaFoldDB" id="A0A8B8GCW7"/>
<evidence type="ECO:0000313" key="9">
    <source>
        <dbReference type="Proteomes" id="UP000694846"/>
    </source>
</evidence>
<dbReference type="GO" id="GO:0071164">
    <property type="term" value="F:RNA cap trimethylguanosine synthase activity"/>
    <property type="evidence" value="ECO:0007669"/>
    <property type="project" value="TreeGrafter"/>
</dbReference>
<accession>A0A8B8GCW7</accession>
<evidence type="ECO:0000256" key="6">
    <source>
        <dbReference type="ARBA" id="ARBA00049075"/>
    </source>
</evidence>
<dbReference type="RefSeq" id="XP_025421074.1">
    <property type="nucleotide sequence ID" value="XM_025565289.1"/>
</dbReference>
<sequence>MSSCIWSIVTASGASEPQRPAGVGGSGVKTGTNVAGPLRSSSSDREGTGVDDQAPATLYITGAKLMNCGPRRRQRATWSPEVILASTAVEKSHVTTRDRHSQTEWNFEKVGRRDFGTQTCSHIEVQTTEVGVQTTVGSTRTEIFPPAPCSVIPIAVPPPEATNEPVTSPTDPRTTEKPKTNTLTKTLKYWKRRYSLFSRFDKGVVLDEVSFFSVCPEVLAAHMASRCSFNTVVDPFCGAGGNAIQLALTCHRVIAVDVDPAKIKLARRNAQIYGVEKKIDFRVGNCFDILDRVHADAVVTSPPWGGPGYSKHFDANDLCSREAGGMSSILKMARKIAPRTVLHVPKTVDREQCLHLSRNANFGRVEFEDVTIDGRQN</sequence>
<name>A0A8B8GCW7_9HEMI</name>
<evidence type="ECO:0000256" key="7">
    <source>
        <dbReference type="ARBA" id="ARBA00049790"/>
    </source>
</evidence>
<comment type="catalytic activity">
    <reaction evidence="4">
        <text>a 5'-end (N(7)-methyl 5'-triphosphoguanosine)-ribonucleoside in snoRNA + S-adenosyl-L-methionine = a 5'-end (N(2),N(7)-dimethyl 5'-triphosphoguanosine)-ribonucleoside in snoRNA + S-adenosyl-L-homocysteine + H(+)</text>
        <dbReference type="Rhea" id="RHEA:78475"/>
        <dbReference type="Rhea" id="RHEA-COMP:19086"/>
        <dbReference type="Rhea" id="RHEA-COMP:19088"/>
        <dbReference type="ChEBI" id="CHEBI:15378"/>
        <dbReference type="ChEBI" id="CHEBI:57856"/>
        <dbReference type="ChEBI" id="CHEBI:59789"/>
        <dbReference type="ChEBI" id="CHEBI:156461"/>
        <dbReference type="ChEBI" id="CHEBI:172880"/>
    </reaction>
    <physiologicalReaction direction="left-to-right" evidence="4">
        <dbReference type="Rhea" id="RHEA:78476"/>
    </physiologicalReaction>
</comment>
<evidence type="ECO:0000256" key="2">
    <source>
        <dbReference type="ARBA" id="ARBA00025783"/>
    </source>
</evidence>
<evidence type="ECO:0000313" key="10">
    <source>
        <dbReference type="RefSeq" id="XP_025421074.1"/>
    </source>
</evidence>